<evidence type="ECO:0000256" key="14">
    <source>
        <dbReference type="ARBA" id="ARBA00049169"/>
    </source>
</evidence>
<dbReference type="AlphaFoldDB" id="A0AAD5DVG3"/>
<keyword evidence="18" id="KW-1185">Reference proteome</keyword>
<dbReference type="EC" id="1.14.11.2" evidence="4"/>
<keyword evidence="15" id="KW-0732">Signal</keyword>
<dbReference type="InterPro" id="IPR045054">
    <property type="entry name" value="P4HA-like"/>
</dbReference>
<dbReference type="InterPro" id="IPR006620">
    <property type="entry name" value="Pro_4_hyd_alph"/>
</dbReference>
<keyword evidence="12" id="KW-0472">Membrane</keyword>
<comment type="catalytic activity">
    <reaction evidence="14">
        <text>L-prolyl-[collagen] + 2-oxoglutarate + O2 = trans-4-hydroxy-L-prolyl-[collagen] + succinate + CO2</text>
        <dbReference type="Rhea" id="RHEA:18945"/>
        <dbReference type="Rhea" id="RHEA-COMP:11676"/>
        <dbReference type="Rhea" id="RHEA-COMP:11680"/>
        <dbReference type="ChEBI" id="CHEBI:15379"/>
        <dbReference type="ChEBI" id="CHEBI:16526"/>
        <dbReference type="ChEBI" id="CHEBI:16810"/>
        <dbReference type="ChEBI" id="CHEBI:30031"/>
        <dbReference type="ChEBI" id="CHEBI:50342"/>
        <dbReference type="ChEBI" id="CHEBI:61965"/>
        <dbReference type="EC" id="1.14.11.2"/>
    </reaction>
</comment>
<evidence type="ECO:0000256" key="9">
    <source>
        <dbReference type="ARBA" id="ARBA00022989"/>
    </source>
</evidence>
<evidence type="ECO:0000256" key="11">
    <source>
        <dbReference type="ARBA" id="ARBA00023004"/>
    </source>
</evidence>
<dbReference type="SMART" id="SM00702">
    <property type="entry name" value="P4Hc"/>
    <property type="match status" value="1"/>
</dbReference>
<comment type="similarity">
    <text evidence="3">Belongs to the P4HA family.</text>
</comment>
<comment type="cofactor">
    <cofactor evidence="1">
        <name>L-ascorbate</name>
        <dbReference type="ChEBI" id="CHEBI:38290"/>
    </cofactor>
</comment>
<evidence type="ECO:0000256" key="13">
    <source>
        <dbReference type="ARBA" id="ARBA00023180"/>
    </source>
</evidence>
<keyword evidence="8" id="KW-0735">Signal-anchor</keyword>
<evidence type="ECO:0000256" key="10">
    <source>
        <dbReference type="ARBA" id="ARBA00023002"/>
    </source>
</evidence>
<dbReference type="Gene3D" id="2.60.120.620">
    <property type="entry name" value="q2cbj1_9rhob like domain"/>
    <property type="match status" value="1"/>
</dbReference>
<keyword evidence="9" id="KW-1133">Transmembrane helix</keyword>
<keyword evidence="7" id="KW-0223">Dioxygenase</keyword>
<dbReference type="FunFam" id="2.60.120.620:FF:000002">
    <property type="entry name" value="Prolyl 4-hydroxylase 4"/>
    <property type="match status" value="1"/>
</dbReference>
<feature type="chain" id="PRO_5041997753" description="procollagen-proline 4-dioxygenase" evidence="15">
    <location>
        <begin position="24"/>
        <end position="340"/>
    </location>
</feature>
<keyword evidence="13" id="KW-0325">Glycoprotein</keyword>
<evidence type="ECO:0000256" key="4">
    <source>
        <dbReference type="ARBA" id="ARBA00012269"/>
    </source>
</evidence>
<dbReference type="SMART" id="SM00254">
    <property type="entry name" value="ShKT"/>
    <property type="match status" value="1"/>
</dbReference>
<feature type="domain" description="Fe2OG dioxygenase" evidence="16">
    <location>
        <begin position="142"/>
        <end position="261"/>
    </location>
</feature>
<keyword evidence="5" id="KW-0812">Transmembrane</keyword>
<comment type="subcellular location">
    <subcellularLocation>
        <location evidence="2">Endoplasmic reticulum membrane</location>
        <topology evidence="2">Single-pass type II membrane protein</topology>
    </subcellularLocation>
</comment>
<evidence type="ECO:0000313" key="18">
    <source>
        <dbReference type="Proteomes" id="UP001205105"/>
    </source>
</evidence>
<dbReference type="Pfam" id="PF13640">
    <property type="entry name" value="2OG-FeII_Oxy_3"/>
    <property type="match status" value="1"/>
</dbReference>
<dbReference type="GO" id="GO:0005789">
    <property type="term" value="C:endoplasmic reticulum membrane"/>
    <property type="evidence" value="ECO:0007669"/>
    <property type="project" value="UniProtKB-SubCell"/>
</dbReference>
<evidence type="ECO:0000256" key="1">
    <source>
        <dbReference type="ARBA" id="ARBA00001961"/>
    </source>
</evidence>
<dbReference type="GO" id="GO:0005506">
    <property type="term" value="F:iron ion binding"/>
    <property type="evidence" value="ECO:0007669"/>
    <property type="project" value="InterPro"/>
</dbReference>
<accession>A0AAD5DVG3</accession>
<evidence type="ECO:0000256" key="12">
    <source>
        <dbReference type="ARBA" id="ARBA00023136"/>
    </source>
</evidence>
<evidence type="ECO:0000256" key="5">
    <source>
        <dbReference type="ARBA" id="ARBA00022692"/>
    </source>
</evidence>
<evidence type="ECO:0000256" key="15">
    <source>
        <dbReference type="SAM" id="SignalP"/>
    </source>
</evidence>
<dbReference type="PANTHER" id="PTHR10869">
    <property type="entry name" value="PROLYL 4-HYDROXYLASE ALPHA SUBUNIT"/>
    <property type="match status" value="1"/>
</dbReference>
<evidence type="ECO:0000256" key="6">
    <source>
        <dbReference type="ARBA" id="ARBA00022723"/>
    </source>
</evidence>
<dbReference type="GO" id="GO:0031418">
    <property type="term" value="F:L-ascorbic acid binding"/>
    <property type="evidence" value="ECO:0007669"/>
    <property type="project" value="InterPro"/>
</dbReference>
<dbReference type="PANTHER" id="PTHR10869:SF238">
    <property type="entry name" value="PROLYL 4-HYDROXYLASE 6-RELATED"/>
    <property type="match status" value="1"/>
</dbReference>
<evidence type="ECO:0000259" key="16">
    <source>
        <dbReference type="PROSITE" id="PS51471"/>
    </source>
</evidence>
<keyword evidence="11" id="KW-0408">Iron</keyword>
<keyword evidence="10" id="KW-0560">Oxidoreductase</keyword>
<protein>
    <recommendedName>
        <fullName evidence="4">procollagen-proline 4-dioxygenase</fullName>
        <ecNumber evidence="4">1.14.11.2</ecNumber>
    </recommendedName>
</protein>
<dbReference type="InterPro" id="IPR003582">
    <property type="entry name" value="ShKT_dom"/>
</dbReference>
<reference evidence="17" key="1">
    <citation type="submission" date="2020-11" db="EMBL/GenBank/DDBJ databases">
        <title>Chlorella ohadii genome sequencing and assembly.</title>
        <authorList>
            <person name="Murik O."/>
            <person name="Treves H."/>
            <person name="Kedem I."/>
            <person name="Shotland Y."/>
            <person name="Kaplan A."/>
        </authorList>
    </citation>
    <scope>NUCLEOTIDE SEQUENCE</scope>
    <source>
        <strain evidence="17">1</strain>
    </source>
</reference>
<dbReference type="EMBL" id="JADXDR010000035">
    <property type="protein sequence ID" value="KAI7843911.1"/>
    <property type="molecule type" value="Genomic_DNA"/>
</dbReference>
<gene>
    <name evidence="17" type="ORF">COHA_002453</name>
</gene>
<dbReference type="InterPro" id="IPR005123">
    <property type="entry name" value="Oxoglu/Fe-dep_dioxygenase_dom"/>
</dbReference>
<evidence type="ECO:0000313" key="17">
    <source>
        <dbReference type="EMBL" id="KAI7843911.1"/>
    </source>
</evidence>
<keyword evidence="6" id="KW-0479">Metal-binding</keyword>
<feature type="signal peptide" evidence="15">
    <location>
        <begin position="1"/>
        <end position="23"/>
    </location>
</feature>
<dbReference type="Proteomes" id="UP001205105">
    <property type="component" value="Unassembled WGS sequence"/>
</dbReference>
<organism evidence="17 18">
    <name type="scientific">Chlorella ohadii</name>
    <dbReference type="NCBI Taxonomy" id="2649997"/>
    <lineage>
        <taxon>Eukaryota</taxon>
        <taxon>Viridiplantae</taxon>
        <taxon>Chlorophyta</taxon>
        <taxon>core chlorophytes</taxon>
        <taxon>Trebouxiophyceae</taxon>
        <taxon>Chlorellales</taxon>
        <taxon>Chlorellaceae</taxon>
        <taxon>Chlorella clade</taxon>
        <taxon>Chlorella</taxon>
    </lineage>
</organism>
<evidence type="ECO:0000256" key="7">
    <source>
        <dbReference type="ARBA" id="ARBA00022964"/>
    </source>
</evidence>
<comment type="caution">
    <text evidence="17">The sequence shown here is derived from an EMBL/GenBank/DDBJ whole genome shotgun (WGS) entry which is preliminary data.</text>
</comment>
<evidence type="ECO:0000256" key="8">
    <source>
        <dbReference type="ARBA" id="ARBA00022968"/>
    </source>
</evidence>
<dbReference type="GO" id="GO:0004656">
    <property type="term" value="F:procollagen-proline 4-dioxygenase activity"/>
    <property type="evidence" value="ECO:0007669"/>
    <property type="project" value="UniProtKB-EC"/>
</dbReference>
<evidence type="ECO:0000256" key="2">
    <source>
        <dbReference type="ARBA" id="ARBA00004648"/>
    </source>
</evidence>
<proteinExistence type="inferred from homology"/>
<name>A0AAD5DVG3_9CHLO</name>
<evidence type="ECO:0000256" key="3">
    <source>
        <dbReference type="ARBA" id="ARBA00006511"/>
    </source>
</evidence>
<dbReference type="Pfam" id="PF01549">
    <property type="entry name" value="ShK"/>
    <property type="match status" value="1"/>
</dbReference>
<dbReference type="InterPro" id="IPR044862">
    <property type="entry name" value="Pro_4_hyd_alph_FE2OG_OXY"/>
</dbReference>
<sequence>MPRASHLLAALLAALLLTGAALATADDEVARRVLQAVQKRAASLSASGDSKAPWWVLQRVEPVSWRPRAFVFHNFLTEAEADHIVAQAKPFMKRSTVVGPGGASVEDSIRTSYGTFLKRLQDPVIAEVEKRVATWTQLNITHQEDMQILRYGIGQKYGAHYDSLDNDSPRVATVLLYLSDVEEGGETAFPQGSEWVDSSVQQRFEPFSECAAGHVAAKAKKGDALLFFSLKPDGKLDAASLHTGCPVVKGVKWTEFSLHFALLLQIVYPEECKDSRPECADWAASGECEKNKAYMRGDMSSLGACRAACGDCEVCAKGDRDCMSRNRVRAGYLSMDELEM</sequence>
<dbReference type="PROSITE" id="PS51471">
    <property type="entry name" value="FE2OG_OXY"/>
    <property type="match status" value="1"/>
</dbReference>
<dbReference type="SUPFAM" id="SSF51197">
    <property type="entry name" value="Clavaminate synthase-like"/>
    <property type="match status" value="1"/>
</dbReference>